<dbReference type="PANTHER" id="PTHR14273:SF0">
    <property type="entry name" value="LYR MOTIF-CONTAINING PROTEIN 1"/>
    <property type="match status" value="1"/>
</dbReference>
<dbReference type="OrthoDB" id="275715at2759"/>
<dbReference type="InterPro" id="IPR045294">
    <property type="entry name" value="Complex1_LYR_LYRM1"/>
</dbReference>
<organism evidence="3 4">
    <name type="scientific">Daphnia pulex</name>
    <name type="common">Water flea</name>
    <dbReference type="NCBI Taxonomy" id="6669"/>
    <lineage>
        <taxon>Eukaryota</taxon>
        <taxon>Metazoa</taxon>
        <taxon>Ecdysozoa</taxon>
        <taxon>Arthropoda</taxon>
        <taxon>Crustacea</taxon>
        <taxon>Branchiopoda</taxon>
        <taxon>Diplostraca</taxon>
        <taxon>Cladocera</taxon>
        <taxon>Anomopoda</taxon>
        <taxon>Daphniidae</taxon>
        <taxon>Daphnia</taxon>
    </lineage>
</organism>
<dbReference type="CDD" id="cd20261">
    <property type="entry name" value="Complex1_LYR_LYRM1"/>
    <property type="match status" value="1"/>
</dbReference>
<evidence type="ECO:0000259" key="2">
    <source>
        <dbReference type="Pfam" id="PF05347"/>
    </source>
</evidence>
<feature type="domain" description="Complex 1 LYR protein" evidence="2">
    <location>
        <begin position="10"/>
        <end position="74"/>
    </location>
</feature>
<dbReference type="Proteomes" id="UP000000305">
    <property type="component" value="Unassembled WGS sequence"/>
</dbReference>
<dbReference type="KEGG" id="dpx:DAPPUDRAFT_193379"/>
<dbReference type="EMBL" id="GL732530">
    <property type="protein sequence ID" value="EFX86306.1"/>
    <property type="molecule type" value="Genomic_DNA"/>
</dbReference>
<evidence type="ECO:0000313" key="4">
    <source>
        <dbReference type="Proteomes" id="UP000000305"/>
    </source>
</evidence>
<name>E9G2I0_DAPPU</name>
<dbReference type="InterPro" id="IPR008011">
    <property type="entry name" value="Complex1_LYR_dom"/>
</dbReference>
<reference evidence="3 4" key="1">
    <citation type="journal article" date="2011" name="Science">
        <title>The ecoresponsive genome of Daphnia pulex.</title>
        <authorList>
            <person name="Colbourne J.K."/>
            <person name="Pfrender M.E."/>
            <person name="Gilbert D."/>
            <person name="Thomas W.K."/>
            <person name="Tucker A."/>
            <person name="Oakley T.H."/>
            <person name="Tokishita S."/>
            <person name="Aerts A."/>
            <person name="Arnold G.J."/>
            <person name="Basu M.K."/>
            <person name="Bauer D.J."/>
            <person name="Caceres C.E."/>
            <person name="Carmel L."/>
            <person name="Casola C."/>
            <person name="Choi J.H."/>
            <person name="Detter J.C."/>
            <person name="Dong Q."/>
            <person name="Dusheyko S."/>
            <person name="Eads B.D."/>
            <person name="Frohlich T."/>
            <person name="Geiler-Samerotte K.A."/>
            <person name="Gerlach D."/>
            <person name="Hatcher P."/>
            <person name="Jogdeo S."/>
            <person name="Krijgsveld J."/>
            <person name="Kriventseva E.V."/>
            <person name="Kultz D."/>
            <person name="Laforsch C."/>
            <person name="Lindquist E."/>
            <person name="Lopez J."/>
            <person name="Manak J.R."/>
            <person name="Muller J."/>
            <person name="Pangilinan J."/>
            <person name="Patwardhan R.P."/>
            <person name="Pitluck S."/>
            <person name="Pritham E.J."/>
            <person name="Rechtsteiner A."/>
            <person name="Rho M."/>
            <person name="Rogozin I.B."/>
            <person name="Sakarya O."/>
            <person name="Salamov A."/>
            <person name="Schaack S."/>
            <person name="Shapiro H."/>
            <person name="Shiga Y."/>
            <person name="Skalitzky C."/>
            <person name="Smith Z."/>
            <person name="Souvorov A."/>
            <person name="Sung W."/>
            <person name="Tang Z."/>
            <person name="Tsuchiya D."/>
            <person name="Tu H."/>
            <person name="Vos H."/>
            <person name="Wang M."/>
            <person name="Wolf Y.I."/>
            <person name="Yamagata H."/>
            <person name="Yamada T."/>
            <person name="Ye Y."/>
            <person name="Shaw J.R."/>
            <person name="Andrews J."/>
            <person name="Crease T.J."/>
            <person name="Tang H."/>
            <person name="Lucas S.M."/>
            <person name="Robertson H.M."/>
            <person name="Bork P."/>
            <person name="Koonin E.V."/>
            <person name="Zdobnov E.M."/>
            <person name="Grigoriev I.V."/>
            <person name="Lynch M."/>
            <person name="Boore J.L."/>
        </authorList>
    </citation>
    <scope>NUCLEOTIDE SEQUENCE [LARGE SCALE GENOMIC DNA]</scope>
</reference>
<dbReference type="eggNOG" id="ENOG502S1SM">
    <property type="taxonomic scope" value="Eukaryota"/>
</dbReference>
<evidence type="ECO:0000256" key="1">
    <source>
        <dbReference type="ARBA" id="ARBA00009508"/>
    </source>
</evidence>
<gene>
    <name evidence="3" type="ORF">DAPPUDRAFT_193379</name>
</gene>
<keyword evidence="4" id="KW-1185">Reference proteome</keyword>
<protein>
    <recommendedName>
        <fullName evidence="2">Complex 1 LYR protein domain-containing protein</fullName>
    </recommendedName>
</protein>
<comment type="similarity">
    <text evidence="1">Belongs to the complex I LYR family.</text>
</comment>
<dbReference type="AlphaFoldDB" id="E9G2I0"/>
<evidence type="ECO:0000313" key="3">
    <source>
        <dbReference type="EMBL" id="EFX86306.1"/>
    </source>
</evidence>
<dbReference type="Pfam" id="PF05347">
    <property type="entry name" value="Complex1_LYR"/>
    <property type="match status" value="1"/>
</dbReference>
<sequence length="130" mass="15220">MASSSSSLRRETLNLYKKILRIGRTWNAINPIKTQDERNYILNETRHWFLANKNVQNTQTIRDHLQEGEARLEMALHYKNPYPRPVNLPPKTFTVRQGKKHGIAQEKLREQSRPVYVKSIDHESGIKSKA</sequence>
<dbReference type="OMA" id="KNWQSAS"/>
<dbReference type="HOGENOM" id="CLU_141097_0_0_1"/>
<dbReference type="InParanoid" id="E9G2I0"/>
<dbReference type="InterPro" id="IPR040330">
    <property type="entry name" value="LYRM1"/>
</dbReference>
<dbReference type="PANTHER" id="PTHR14273">
    <property type="entry name" value="LYR MOTIF-CONTAINING PROTEIN 1"/>
    <property type="match status" value="1"/>
</dbReference>
<accession>E9G2I0</accession>
<proteinExistence type="inferred from homology"/>
<dbReference type="STRING" id="6669.E9G2I0"/>